<keyword evidence="3" id="KW-1185">Reference proteome</keyword>
<protein>
    <submittedName>
        <fullName evidence="2">Uncharacterized protein</fullName>
    </submittedName>
</protein>
<dbReference type="RefSeq" id="WP_067027595.1">
    <property type="nucleotide sequence ID" value="NZ_JRNY01000008.1"/>
</dbReference>
<accession>A0A1B9N8E3</accession>
<evidence type="ECO:0000313" key="2">
    <source>
        <dbReference type="EMBL" id="OCG72871.1"/>
    </source>
</evidence>
<feature type="transmembrane region" description="Helical" evidence="1">
    <location>
        <begin position="332"/>
        <end position="357"/>
    </location>
</feature>
<feature type="transmembrane region" description="Helical" evidence="1">
    <location>
        <begin position="187"/>
        <end position="209"/>
    </location>
</feature>
<dbReference type="EMBL" id="LXMD01000028">
    <property type="protein sequence ID" value="OCG72871.1"/>
    <property type="molecule type" value="Genomic_DNA"/>
</dbReference>
<proteinExistence type="predicted"/>
<feature type="transmembrane region" description="Helical" evidence="1">
    <location>
        <begin position="292"/>
        <end position="312"/>
    </location>
</feature>
<keyword evidence="1" id="KW-0812">Transmembrane</keyword>
<reference evidence="2 3" key="1">
    <citation type="submission" date="2016-05" db="EMBL/GenBank/DDBJ databases">
        <authorList>
            <person name="Lavstsen T."/>
            <person name="Jespersen J.S."/>
        </authorList>
    </citation>
    <scope>NUCLEOTIDE SEQUENCE [LARGE SCALE GENOMIC DNA]</scope>
    <source>
        <strain evidence="2 3">YLB-01</strain>
    </source>
</reference>
<gene>
    <name evidence="2" type="ORF">A7J15_10240</name>
</gene>
<evidence type="ECO:0000313" key="3">
    <source>
        <dbReference type="Proteomes" id="UP000093355"/>
    </source>
</evidence>
<keyword evidence="1" id="KW-1133">Transmembrane helix</keyword>
<dbReference type="Proteomes" id="UP000093355">
    <property type="component" value="Unassembled WGS sequence"/>
</dbReference>
<feature type="transmembrane region" description="Helical" evidence="1">
    <location>
        <begin position="98"/>
        <end position="124"/>
    </location>
</feature>
<dbReference type="AlphaFoldDB" id="A0A1B9N8E3"/>
<dbReference type="InterPro" id="IPR045931">
    <property type="entry name" value="DUF6350"/>
</dbReference>
<keyword evidence="1" id="KW-0472">Membrane</keyword>
<dbReference type="STRING" id="904291.A7J15_10240"/>
<feature type="transmembrane region" description="Helical" evidence="1">
    <location>
        <begin position="229"/>
        <end position="251"/>
    </location>
</feature>
<organism evidence="2 3">
    <name type="scientific">Microbacterium sediminis</name>
    <dbReference type="NCBI Taxonomy" id="904291"/>
    <lineage>
        <taxon>Bacteria</taxon>
        <taxon>Bacillati</taxon>
        <taxon>Actinomycetota</taxon>
        <taxon>Actinomycetes</taxon>
        <taxon>Micrococcales</taxon>
        <taxon>Microbacteriaceae</taxon>
        <taxon>Microbacterium</taxon>
    </lineage>
</organism>
<sequence length="421" mass="41810">MHRLLVALLAAVDAVVAAAVGIGAVLAPLTLLWIFTFGGTADWHALWPASARIWQLGNLVPSQLALDETYLRDAGLPDEAGAFAASVLLFAARSGRRAVAVGAWGTGVAAGVATTALLSLIVMLTSGNPVASVPGWAAVLAPTGLYAAGALGGVIAAAWDEGDTGPIDRLHDLVDRLPPSWRELPALAVRGAAIVILGLVAAGGALVALRAFTRGGDVIALFQAAQVDGLGAAALTLAHLAYLPTFIVWAISWIAGPGFALGAGATVSPVSSTVGLVPGIPVFGLVPESGHPLLLLAALVPVALGALAGWALRARMAGAREAGEEPVGPRALAAVGVAALSGAAAALLAAAASGSIGPGRLAHLGPEPGAVALAVGIEVLIGAGILLLGPVVGRPRPDRATDDGDAWLTADERAVAEREAD</sequence>
<feature type="transmembrane region" description="Helical" evidence="1">
    <location>
        <begin position="136"/>
        <end position="159"/>
    </location>
</feature>
<feature type="transmembrane region" description="Helical" evidence="1">
    <location>
        <begin position="369"/>
        <end position="389"/>
    </location>
</feature>
<comment type="caution">
    <text evidence="2">The sequence shown here is derived from an EMBL/GenBank/DDBJ whole genome shotgun (WGS) entry which is preliminary data.</text>
</comment>
<evidence type="ECO:0000256" key="1">
    <source>
        <dbReference type="SAM" id="Phobius"/>
    </source>
</evidence>
<dbReference type="Pfam" id="PF19877">
    <property type="entry name" value="DUF6350"/>
    <property type="match status" value="1"/>
</dbReference>
<feature type="transmembrane region" description="Helical" evidence="1">
    <location>
        <begin position="258"/>
        <end position="280"/>
    </location>
</feature>
<name>A0A1B9N8E3_9MICO</name>